<sequence>MLMGPSYATPIALDRAGISLADLDLIDMHEAFAAQTLANLKMFASDKFAQEKLGRSQAIGEVDMDKFNVLGGSIAYGHPFAATGARMITQTLRELKRRGGGLALNTACAAGGLGAAMILEVE</sequence>
<evidence type="ECO:0000313" key="3">
    <source>
        <dbReference type="Proteomes" id="UP000031671"/>
    </source>
</evidence>
<dbReference type="GO" id="GO:0003985">
    <property type="term" value="F:acetyl-CoA C-acetyltransferase activity"/>
    <property type="evidence" value="ECO:0007669"/>
    <property type="project" value="UniProtKB-EC"/>
</dbReference>
<gene>
    <name evidence="2" type="ORF">JCM19231_4910</name>
</gene>
<dbReference type="EC" id="2.3.1.16" evidence="2"/>
<keyword evidence="3" id="KW-1185">Reference proteome</keyword>
<evidence type="ECO:0000313" key="2">
    <source>
        <dbReference type="EMBL" id="GAM57658.1"/>
    </source>
</evidence>
<dbReference type="InterPro" id="IPR050521">
    <property type="entry name" value="3-ketoacyl-CoA_Thiolase"/>
</dbReference>
<dbReference type="Pfam" id="PF02803">
    <property type="entry name" value="Thiolase_C"/>
    <property type="match status" value="1"/>
</dbReference>
<dbReference type="EC" id="2.3.1.9" evidence="2"/>
<comment type="caution">
    <text evidence="2">The sequence shown here is derived from an EMBL/GenBank/DDBJ whole genome shotgun (WGS) entry which is preliminary data.</text>
</comment>
<reference evidence="2 3" key="2">
    <citation type="submission" date="2015-01" db="EMBL/GenBank/DDBJ databases">
        <authorList>
            <consortium name="NBRP consortium"/>
            <person name="Sawabe T."/>
            <person name="Meirelles P."/>
            <person name="Feng G."/>
            <person name="Sayaka M."/>
            <person name="Hattori M."/>
            <person name="Ohkuma M."/>
        </authorList>
    </citation>
    <scope>NUCLEOTIDE SEQUENCE [LARGE SCALE GENOMIC DNA]</scope>
    <source>
        <strain evidence="3">JCM 19231</strain>
    </source>
</reference>
<dbReference type="InterPro" id="IPR020617">
    <property type="entry name" value="Thiolase_C"/>
</dbReference>
<dbReference type="InterPro" id="IPR020613">
    <property type="entry name" value="Thiolase_CS"/>
</dbReference>
<dbReference type="PROSITE" id="PS00737">
    <property type="entry name" value="THIOLASE_2"/>
    <property type="match status" value="1"/>
</dbReference>
<dbReference type="PANTHER" id="PTHR42689">
    <property type="entry name" value="ACETYL-COA ACYLTRANSFERASE FADA2 (3-KETOACYL-COA THIOLASE) (BETA-KETOTHIOLASE)-RELATED"/>
    <property type="match status" value="1"/>
</dbReference>
<dbReference type="Gene3D" id="3.40.47.10">
    <property type="match status" value="1"/>
</dbReference>
<dbReference type="Proteomes" id="UP000031671">
    <property type="component" value="Unassembled WGS sequence"/>
</dbReference>
<dbReference type="AlphaFoldDB" id="A0A0B8P2X7"/>
<feature type="domain" description="Thiolase C-terminal" evidence="1">
    <location>
        <begin position="1"/>
        <end position="120"/>
    </location>
</feature>
<reference evidence="2 3" key="1">
    <citation type="submission" date="2015-01" db="EMBL/GenBank/DDBJ databases">
        <title>Vibrio sp. C1 JCM 19231 whole genome shotgun sequence.</title>
        <authorList>
            <person name="Sawabe T."/>
            <person name="Meirelles P."/>
            <person name="Feng G."/>
            <person name="Sayaka M."/>
            <person name="Hattori M."/>
            <person name="Ohkuma M."/>
        </authorList>
    </citation>
    <scope>NUCLEOTIDE SEQUENCE [LARGE SCALE GENOMIC DNA]</scope>
    <source>
        <strain evidence="3">JCM 19231</strain>
    </source>
</reference>
<dbReference type="GO" id="GO:0005829">
    <property type="term" value="C:cytosol"/>
    <property type="evidence" value="ECO:0007669"/>
    <property type="project" value="TreeGrafter"/>
</dbReference>
<evidence type="ECO:0000259" key="1">
    <source>
        <dbReference type="Pfam" id="PF02803"/>
    </source>
</evidence>
<dbReference type="SUPFAM" id="SSF53901">
    <property type="entry name" value="Thiolase-like"/>
    <property type="match status" value="1"/>
</dbReference>
<accession>A0A0B8P2X7</accession>
<organism evidence="2 3">
    <name type="scientific">Vibrio ishigakensis</name>
    <dbReference type="NCBI Taxonomy" id="1481914"/>
    <lineage>
        <taxon>Bacteria</taxon>
        <taxon>Pseudomonadati</taxon>
        <taxon>Pseudomonadota</taxon>
        <taxon>Gammaproteobacteria</taxon>
        <taxon>Vibrionales</taxon>
        <taxon>Vibrionaceae</taxon>
        <taxon>Vibrio</taxon>
    </lineage>
</organism>
<dbReference type="EMBL" id="BBRZ01000060">
    <property type="protein sequence ID" value="GAM57658.1"/>
    <property type="molecule type" value="Genomic_DNA"/>
</dbReference>
<protein>
    <submittedName>
        <fullName evidence="2">3-ketoacyl-CoA thiolase</fullName>
        <ecNumber evidence="2">2.3.1.16</ecNumber>
        <ecNumber evidence="2">2.3.1.9</ecNumber>
    </submittedName>
</protein>
<keyword evidence="2" id="KW-0808">Transferase</keyword>
<keyword evidence="2" id="KW-0012">Acyltransferase</keyword>
<name>A0A0B8P2X7_9VIBR</name>
<proteinExistence type="predicted"/>
<dbReference type="PANTHER" id="PTHR42689:SF1">
    <property type="entry name" value="ACETYL-COA ACYLTRANSFERASE FADA2 (3-KETOACYL-COA THIOLASE) (BETA-KETOTHIOLASE)-RELATED"/>
    <property type="match status" value="1"/>
</dbReference>
<dbReference type="InterPro" id="IPR016039">
    <property type="entry name" value="Thiolase-like"/>
</dbReference>